<keyword evidence="2" id="KW-1185">Reference proteome</keyword>
<dbReference type="AlphaFoldDB" id="A0A284QKB1"/>
<dbReference type="OrthoDB" id="10652949at2759"/>
<dbReference type="Proteomes" id="UP000219338">
    <property type="component" value="Unassembled WGS sequence"/>
</dbReference>
<protein>
    <submittedName>
        <fullName evidence="1">Uncharacterized protein</fullName>
    </submittedName>
</protein>
<dbReference type="EMBL" id="FUEG01000001">
    <property type="protein sequence ID" value="SJK96880.1"/>
    <property type="molecule type" value="Genomic_DNA"/>
</dbReference>
<reference evidence="2" key="1">
    <citation type="journal article" date="2017" name="Nat. Ecol. Evol.">
        <title>Genome expansion and lineage-specific genetic innovations in the forest pathogenic fungi Armillaria.</title>
        <authorList>
            <person name="Sipos G."/>
            <person name="Prasanna A.N."/>
            <person name="Walter M.C."/>
            <person name="O'Connor E."/>
            <person name="Balint B."/>
            <person name="Krizsan K."/>
            <person name="Kiss B."/>
            <person name="Hess J."/>
            <person name="Varga T."/>
            <person name="Slot J."/>
            <person name="Riley R."/>
            <person name="Boka B."/>
            <person name="Rigling D."/>
            <person name="Barry K."/>
            <person name="Lee J."/>
            <person name="Mihaltcheva S."/>
            <person name="LaButti K."/>
            <person name="Lipzen A."/>
            <person name="Waldron R."/>
            <person name="Moloney N.M."/>
            <person name="Sperisen C."/>
            <person name="Kredics L."/>
            <person name="Vagvoelgyi C."/>
            <person name="Patrignani A."/>
            <person name="Fitzpatrick D."/>
            <person name="Nagy I."/>
            <person name="Doyle S."/>
            <person name="Anderson J.B."/>
            <person name="Grigoriev I.V."/>
            <person name="Gueldener U."/>
            <person name="Muensterkoetter M."/>
            <person name="Nagy L.G."/>
        </authorList>
    </citation>
    <scope>NUCLEOTIDE SEQUENCE [LARGE SCALE GENOMIC DNA]</scope>
    <source>
        <strain evidence="2">C18/9</strain>
    </source>
</reference>
<evidence type="ECO:0000313" key="2">
    <source>
        <dbReference type="Proteomes" id="UP000219338"/>
    </source>
</evidence>
<name>A0A284QKB1_ARMOS</name>
<evidence type="ECO:0000313" key="1">
    <source>
        <dbReference type="EMBL" id="SJK96880.1"/>
    </source>
</evidence>
<proteinExistence type="predicted"/>
<organism evidence="1 2">
    <name type="scientific">Armillaria ostoyae</name>
    <name type="common">Armillaria root rot fungus</name>
    <dbReference type="NCBI Taxonomy" id="47428"/>
    <lineage>
        <taxon>Eukaryota</taxon>
        <taxon>Fungi</taxon>
        <taxon>Dikarya</taxon>
        <taxon>Basidiomycota</taxon>
        <taxon>Agaricomycotina</taxon>
        <taxon>Agaricomycetes</taxon>
        <taxon>Agaricomycetidae</taxon>
        <taxon>Agaricales</taxon>
        <taxon>Marasmiineae</taxon>
        <taxon>Physalacriaceae</taxon>
        <taxon>Armillaria</taxon>
    </lineage>
</organism>
<gene>
    <name evidence="1" type="ORF">ARMOST_00127</name>
</gene>
<sequence>MSSHLQIVNRAPPCNHDPCVISHRASGFLGLGRTSNGVHTIGLMKQTIIKPTALYVRNEAAVTVHAVPFPQRIPSLRSPGYHKLLVHGMSRYLLCFKAPVSPSTRGREQWIFRSEGPPTARYPPSTSPSSPAIDDVQLDLVPARAGGQVIAEDTVHVQLHAMQHADISQGPKMIDWPPEDPRISNPEWHCRKSQSNDLRGETRHMGMHVNGSLQGRRGMVVSTMSSPQFRPPD</sequence>
<accession>A0A284QKB1</accession>